<dbReference type="Proteomes" id="UP001175261">
    <property type="component" value="Unassembled WGS sequence"/>
</dbReference>
<evidence type="ECO:0000256" key="2">
    <source>
        <dbReference type="ARBA" id="ARBA00022630"/>
    </source>
</evidence>
<protein>
    <recommendedName>
        <fullName evidence="5">FAD-binding PCMH-type domain-containing protein</fullName>
    </recommendedName>
</protein>
<comment type="caution">
    <text evidence="6">The sequence shown here is derived from an EMBL/GenBank/DDBJ whole genome shotgun (WGS) entry which is preliminary data.</text>
</comment>
<dbReference type="GO" id="GO:0016491">
    <property type="term" value="F:oxidoreductase activity"/>
    <property type="evidence" value="ECO:0007669"/>
    <property type="project" value="UniProtKB-KW"/>
</dbReference>
<evidence type="ECO:0000259" key="5">
    <source>
        <dbReference type="PROSITE" id="PS51387"/>
    </source>
</evidence>
<dbReference type="InterPro" id="IPR006094">
    <property type="entry name" value="Oxid_FAD_bind_N"/>
</dbReference>
<keyword evidence="2" id="KW-0285">Flavoprotein</keyword>
<evidence type="ECO:0000313" key="7">
    <source>
        <dbReference type="Proteomes" id="UP001175261"/>
    </source>
</evidence>
<dbReference type="InterPro" id="IPR012951">
    <property type="entry name" value="BBE"/>
</dbReference>
<dbReference type="InterPro" id="IPR050416">
    <property type="entry name" value="FAD-linked_Oxidoreductase"/>
</dbReference>
<dbReference type="PANTHER" id="PTHR42973:SF17">
    <property type="entry name" value="OXIDASE, PUTATIVE (AFU_ORTHOLOGUE AFUA_6G14340)-RELATED"/>
    <property type="match status" value="1"/>
</dbReference>
<proteinExistence type="inferred from homology"/>
<evidence type="ECO:0000256" key="3">
    <source>
        <dbReference type="ARBA" id="ARBA00022827"/>
    </source>
</evidence>
<dbReference type="InterPro" id="IPR016169">
    <property type="entry name" value="FAD-bd_PCMH_sub2"/>
</dbReference>
<keyword evidence="7" id="KW-1185">Reference proteome</keyword>
<dbReference type="PROSITE" id="PS51387">
    <property type="entry name" value="FAD_PCMH"/>
    <property type="match status" value="1"/>
</dbReference>
<dbReference type="InterPro" id="IPR036318">
    <property type="entry name" value="FAD-bd_PCMH-like_sf"/>
</dbReference>
<accession>A0AA39GKK7</accession>
<dbReference type="PROSITE" id="PS00862">
    <property type="entry name" value="OX2_COVAL_FAD"/>
    <property type="match status" value="1"/>
</dbReference>
<keyword evidence="4" id="KW-0560">Oxidoreductase</keyword>
<sequence>MGNGHSSPLQTCLDAVCNGRSDCVAYAGDPFYQLSWVKPYNLDVPVTPVAVIRPDNAQEVAAAVKCASKNNVPVQAKSGGHSYAFSMDNTTWYASVGAGHKLGEMDKKMHAAGKRAMAHGTCPGVGIGGHATIGGLGPMSRMWGTALDHVVEVEVVTADGKVQRASQNENADLFFALRGAGASFGIITEFVVKTHPEPGSVVEYTYHFSFGRQKEMADVYRAWQALTGDPAMDKRFSSLFIAQPLGAVVTGTFYGTEEEFQKTGIPDKLPTGGKVEANITDWLGSLAHEAEVAALALSDLPSSFYSKSLAFRKEDILDDTSIDALFDYMDKSKQGTLLWFIIWDSTGGVINEVNPNSTAYPHRDKVFMYQSYAVGIPELSDTTKKFLEGVHEHIQKGAPNAVTTYAGYVDPVYDRADAEKLYWGDKLTVLSSLKKKWDSSNIFRNPQSVTPAK</sequence>
<dbReference type="InterPro" id="IPR006093">
    <property type="entry name" value="Oxy_OxRdtase_FAD_BS"/>
</dbReference>
<evidence type="ECO:0000256" key="4">
    <source>
        <dbReference type="ARBA" id="ARBA00023002"/>
    </source>
</evidence>
<reference evidence="6" key="1">
    <citation type="submission" date="2022-10" db="EMBL/GenBank/DDBJ databases">
        <title>Determination and structural analysis of whole genome sequence of Sarocladium strictum F4-1.</title>
        <authorList>
            <person name="Hu L."/>
            <person name="Jiang Y."/>
        </authorList>
    </citation>
    <scope>NUCLEOTIDE SEQUENCE</scope>
    <source>
        <strain evidence="6">F4-1</strain>
    </source>
</reference>
<feature type="domain" description="FAD-binding PCMH-type" evidence="5">
    <location>
        <begin position="86"/>
        <end position="197"/>
    </location>
</feature>
<keyword evidence="3" id="KW-0274">FAD</keyword>
<dbReference type="InterPro" id="IPR016166">
    <property type="entry name" value="FAD-bd_PCMH"/>
</dbReference>
<evidence type="ECO:0000313" key="6">
    <source>
        <dbReference type="EMBL" id="KAK0388911.1"/>
    </source>
</evidence>
<comment type="similarity">
    <text evidence="1">Belongs to the oxygen-dependent FAD-linked oxidoreductase family.</text>
</comment>
<dbReference type="PANTHER" id="PTHR42973">
    <property type="entry name" value="BINDING OXIDOREDUCTASE, PUTATIVE (AFU_ORTHOLOGUE AFUA_1G17690)-RELATED"/>
    <property type="match status" value="1"/>
</dbReference>
<dbReference type="Gene3D" id="3.40.462.20">
    <property type="match status" value="1"/>
</dbReference>
<name>A0AA39GKK7_SARSR</name>
<dbReference type="Pfam" id="PF08031">
    <property type="entry name" value="BBE"/>
    <property type="match status" value="1"/>
</dbReference>
<evidence type="ECO:0000256" key="1">
    <source>
        <dbReference type="ARBA" id="ARBA00005466"/>
    </source>
</evidence>
<dbReference type="GO" id="GO:0071949">
    <property type="term" value="F:FAD binding"/>
    <property type="evidence" value="ECO:0007669"/>
    <property type="project" value="InterPro"/>
</dbReference>
<gene>
    <name evidence="6" type="ORF">NLU13_2488</name>
</gene>
<dbReference type="SUPFAM" id="SSF56176">
    <property type="entry name" value="FAD-binding/transporter-associated domain-like"/>
    <property type="match status" value="1"/>
</dbReference>
<dbReference type="InterPro" id="IPR016167">
    <property type="entry name" value="FAD-bd_PCMH_sub1"/>
</dbReference>
<dbReference type="AlphaFoldDB" id="A0AA39GKK7"/>
<dbReference type="EMBL" id="JAPDFR010000002">
    <property type="protein sequence ID" value="KAK0388911.1"/>
    <property type="molecule type" value="Genomic_DNA"/>
</dbReference>
<dbReference type="Pfam" id="PF01565">
    <property type="entry name" value="FAD_binding_4"/>
    <property type="match status" value="2"/>
</dbReference>
<dbReference type="Gene3D" id="3.30.43.10">
    <property type="entry name" value="Uridine Diphospho-n-acetylenolpyruvylglucosamine Reductase, domain 2"/>
    <property type="match status" value="1"/>
</dbReference>
<organism evidence="6 7">
    <name type="scientific">Sarocladium strictum</name>
    <name type="common">Black bundle disease fungus</name>
    <name type="synonym">Acremonium strictum</name>
    <dbReference type="NCBI Taxonomy" id="5046"/>
    <lineage>
        <taxon>Eukaryota</taxon>
        <taxon>Fungi</taxon>
        <taxon>Dikarya</taxon>
        <taxon>Ascomycota</taxon>
        <taxon>Pezizomycotina</taxon>
        <taxon>Sordariomycetes</taxon>
        <taxon>Hypocreomycetidae</taxon>
        <taxon>Hypocreales</taxon>
        <taxon>Sarocladiaceae</taxon>
        <taxon>Sarocladium</taxon>
    </lineage>
</organism>
<dbReference type="Gene3D" id="3.30.465.10">
    <property type="match status" value="1"/>
</dbReference>